<evidence type="ECO:0000313" key="2">
    <source>
        <dbReference type="Proteomes" id="UP000029500"/>
    </source>
</evidence>
<reference evidence="1 2" key="1">
    <citation type="submission" date="2014-08" db="EMBL/GenBank/DDBJ databases">
        <title>Comparative genomics of the Paenibacillus odorifer group.</title>
        <authorList>
            <person name="den Bakker H.C."/>
            <person name="Tsai Y.-C."/>
            <person name="Martin N."/>
            <person name="Korlach J."/>
            <person name="Wiedmann M."/>
        </authorList>
    </citation>
    <scope>NUCLEOTIDE SEQUENCE [LARGE SCALE GENOMIC DNA]</scope>
    <source>
        <strain evidence="1 2">DSM 15220</strain>
    </source>
</reference>
<dbReference type="EMBL" id="CP009287">
    <property type="protein sequence ID" value="AIQ66693.1"/>
    <property type="molecule type" value="Genomic_DNA"/>
</dbReference>
<proteinExistence type="predicted"/>
<protein>
    <submittedName>
        <fullName evidence="1">Uncharacterized protein</fullName>
    </submittedName>
</protein>
<sequence length="174" mass="19379">MVHLHITAERFCDQRAMKLCMIIKDTGMRSQYSALDGCIPDIHRSSFIEIEQDLAGFASPELKIRNFHSASAHINNDGGITCYVELQPVGVGQVSSSQMNDIIGIRSVDSDFSIFFYKRLCLCQCGQFIRTLDQKLFLSRKINRCPLAGSLLKICPCAAYSASIYSCSIYSSVC</sequence>
<keyword evidence="2" id="KW-1185">Reference proteome</keyword>
<gene>
    <name evidence="1" type="ORF">PGRAT_02795</name>
</gene>
<evidence type="ECO:0000313" key="1">
    <source>
        <dbReference type="EMBL" id="AIQ66693.1"/>
    </source>
</evidence>
<organism evidence="1 2">
    <name type="scientific">Paenibacillus graminis</name>
    <dbReference type="NCBI Taxonomy" id="189425"/>
    <lineage>
        <taxon>Bacteria</taxon>
        <taxon>Bacillati</taxon>
        <taxon>Bacillota</taxon>
        <taxon>Bacilli</taxon>
        <taxon>Bacillales</taxon>
        <taxon>Paenibacillaceae</taxon>
        <taxon>Paenibacillus</taxon>
    </lineage>
</organism>
<dbReference type="HOGENOM" id="CLU_1538554_0_0_9"/>
<dbReference type="KEGG" id="pgm:PGRAT_02795"/>
<accession>A0A089M5A3</accession>
<dbReference type="AlphaFoldDB" id="A0A089M5A3"/>
<dbReference type="Proteomes" id="UP000029500">
    <property type="component" value="Chromosome"/>
</dbReference>
<name>A0A089M5A3_9BACL</name>